<name>A0A6J5RLP7_9CAUD</name>
<sequence>MENDRDLMEIVKDMILNGKSSWDLQFFLEDIPFIVTVSISSMEDKNTDDQ</sequence>
<proteinExistence type="predicted"/>
<gene>
    <name evidence="1" type="ORF">UFOVP1244_83</name>
</gene>
<evidence type="ECO:0000313" key="1">
    <source>
        <dbReference type="EMBL" id="CAB4192764.1"/>
    </source>
</evidence>
<dbReference type="EMBL" id="LR797181">
    <property type="protein sequence ID" value="CAB4192764.1"/>
    <property type="molecule type" value="Genomic_DNA"/>
</dbReference>
<organism evidence="1">
    <name type="scientific">uncultured Caudovirales phage</name>
    <dbReference type="NCBI Taxonomy" id="2100421"/>
    <lineage>
        <taxon>Viruses</taxon>
        <taxon>Duplodnaviria</taxon>
        <taxon>Heunggongvirae</taxon>
        <taxon>Uroviricota</taxon>
        <taxon>Caudoviricetes</taxon>
        <taxon>Peduoviridae</taxon>
        <taxon>Maltschvirus</taxon>
        <taxon>Maltschvirus maltsch</taxon>
    </lineage>
</organism>
<protein>
    <submittedName>
        <fullName evidence="1">Uncharacterized protein</fullName>
    </submittedName>
</protein>
<reference evidence="1" key="1">
    <citation type="submission" date="2020-05" db="EMBL/GenBank/DDBJ databases">
        <authorList>
            <person name="Chiriac C."/>
            <person name="Salcher M."/>
            <person name="Ghai R."/>
            <person name="Kavagutti S V."/>
        </authorList>
    </citation>
    <scope>NUCLEOTIDE SEQUENCE</scope>
</reference>
<accession>A0A6J5RLP7</accession>